<keyword evidence="17" id="KW-1185">Reference proteome</keyword>
<dbReference type="GO" id="GO:0009239">
    <property type="term" value="P:enterobactin biosynthetic process"/>
    <property type="evidence" value="ECO:0007669"/>
    <property type="project" value="UniProtKB-UniPathway"/>
</dbReference>
<dbReference type="GO" id="GO:0005886">
    <property type="term" value="C:plasma membrane"/>
    <property type="evidence" value="ECO:0007669"/>
    <property type="project" value="TreeGrafter"/>
</dbReference>
<feature type="binding site" evidence="13">
    <location>
        <position position="127"/>
    </location>
    <ligand>
        <name>Mg(2+)</name>
        <dbReference type="ChEBI" id="CHEBI:18420"/>
    </ligand>
</feature>
<dbReference type="RefSeq" id="WP_089726393.1">
    <property type="nucleotide sequence ID" value="NZ_FNGI01000002.1"/>
</dbReference>
<evidence type="ECO:0000259" key="15">
    <source>
        <dbReference type="Pfam" id="PF17837"/>
    </source>
</evidence>
<dbReference type="STRING" id="119000.SAMN05661010_01138"/>
<dbReference type="InterPro" id="IPR008278">
    <property type="entry name" value="4-PPantetheinyl_Trfase_dom"/>
</dbReference>
<dbReference type="PANTHER" id="PTHR38096">
    <property type="entry name" value="ENTEROBACTIN SYNTHASE COMPONENT D"/>
    <property type="match status" value="1"/>
</dbReference>
<feature type="domain" description="4'-phosphopantetheinyl transferase N-terminal" evidence="15">
    <location>
        <begin position="52"/>
        <end position="115"/>
    </location>
</feature>
<evidence type="ECO:0000256" key="2">
    <source>
        <dbReference type="ARBA" id="ARBA00004993"/>
    </source>
</evidence>
<keyword evidence="13" id="KW-0479">Metal-binding</keyword>
<evidence type="ECO:0000256" key="3">
    <source>
        <dbReference type="ARBA" id="ARBA00008342"/>
    </source>
</evidence>
<dbReference type="GO" id="GO:0009366">
    <property type="term" value="C:enterobactin synthetase complex"/>
    <property type="evidence" value="ECO:0007669"/>
    <property type="project" value="InterPro"/>
</dbReference>
<comment type="cofactor">
    <cofactor evidence="13">
        <name>Mg(2+)</name>
        <dbReference type="ChEBI" id="CHEBI:18420"/>
    </cofactor>
</comment>
<feature type="binding site" evidence="12">
    <location>
        <position position="172"/>
    </location>
    <ligand>
        <name>CoA</name>
        <dbReference type="ChEBI" id="CHEBI:57287"/>
    </ligand>
</feature>
<feature type="binding site" evidence="13">
    <location>
        <position position="126"/>
    </location>
    <ligand>
        <name>Mg(2+)</name>
        <dbReference type="ChEBI" id="CHEBI:18420"/>
    </ligand>
</feature>
<evidence type="ECO:0000256" key="7">
    <source>
        <dbReference type="ARBA" id="ARBA00023191"/>
    </source>
</evidence>
<dbReference type="AlphaFoldDB" id="A0A1G9ICT2"/>
<dbReference type="GO" id="GO:0008897">
    <property type="term" value="F:holo-[acyl-carrier-protein] synthase activity"/>
    <property type="evidence" value="ECO:0007669"/>
    <property type="project" value="InterPro"/>
</dbReference>
<dbReference type="EMBL" id="FNGI01000002">
    <property type="protein sequence ID" value="SDL22916.1"/>
    <property type="molecule type" value="Genomic_DNA"/>
</dbReference>
<dbReference type="OrthoDB" id="8210607at2"/>
<reference evidence="16 17" key="1">
    <citation type="submission" date="2016-10" db="EMBL/GenBank/DDBJ databases">
        <authorList>
            <person name="de Groot N.N."/>
        </authorList>
    </citation>
    <scope>NUCLEOTIDE SEQUENCE [LARGE SCALE GENOMIC DNA]</scope>
    <source>
        <strain evidence="16 17">DSM 14789</strain>
    </source>
</reference>
<evidence type="ECO:0000256" key="10">
    <source>
        <dbReference type="ARBA" id="ARBA00049176"/>
    </source>
</evidence>
<dbReference type="InterPro" id="IPR037143">
    <property type="entry name" value="4-PPantetheinyl_Trfase_dom_sf"/>
</dbReference>
<keyword evidence="7" id="KW-0259">Enterobactin biosynthesis</keyword>
<evidence type="ECO:0000313" key="16">
    <source>
        <dbReference type="EMBL" id="SDL22916.1"/>
    </source>
</evidence>
<evidence type="ECO:0000256" key="11">
    <source>
        <dbReference type="ARBA" id="ARBA00049191"/>
    </source>
</evidence>
<keyword evidence="6" id="KW-0808">Transferase</keyword>
<evidence type="ECO:0000256" key="13">
    <source>
        <dbReference type="PIRSR" id="PIRSR603542-2"/>
    </source>
</evidence>
<proteinExistence type="inferred from homology"/>
<evidence type="ECO:0000256" key="6">
    <source>
        <dbReference type="ARBA" id="ARBA00022679"/>
    </source>
</evidence>
<comment type="function">
    <text evidence="1">Involved in the biosynthesis of the siderophore enterobactin (enterochelin), which is a macrocyclic trimeric lactone of N-(2,3-dihydroxybenzoyl)-serine. The serine trilactone serves as a scaffolding for the three catechol functionalities that provide hexadentate coordination for the tightly ligated iron(2+) atoms. Plays an essential role in the assembly of the enterobactin by catalyzing the transfer of the 4'-phosphopantetheine (Ppant) moiety from coenzyme A to the apo-domains of both EntB (ArCP domain) and EntF (PCP domain) to yield their holo-forms which make them competent for the activation of 2,3-dihydroxybenzoate (DHB) and L-serine, respectively.</text>
</comment>
<feature type="binding site" evidence="13">
    <location>
        <position position="128"/>
    </location>
    <ligand>
        <name>Mg(2+)</name>
        <dbReference type="ChEBI" id="CHEBI:18420"/>
    </ligand>
</feature>
<protein>
    <recommendedName>
        <fullName evidence="5">Enterobactin synthase component D</fullName>
    </recommendedName>
    <alternativeName>
        <fullName evidence="8">4'-phosphopantetheinyl transferase EntD</fullName>
    </alternativeName>
    <alternativeName>
        <fullName evidence="9">Enterochelin synthase D</fullName>
    </alternativeName>
</protein>
<feature type="binding site" evidence="12">
    <location>
        <position position="176"/>
    </location>
    <ligand>
        <name>CoA</name>
        <dbReference type="ChEBI" id="CHEBI:57287"/>
    </ligand>
</feature>
<feature type="binding site" evidence="12">
    <location>
        <position position="126"/>
    </location>
    <ligand>
        <name>CoA</name>
        <dbReference type="ChEBI" id="CHEBI:57287"/>
    </ligand>
</feature>
<evidence type="ECO:0000259" key="14">
    <source>
        <dbReference type="Pfam" id="PF01648"/>
    </source>
</evidence>
<accession>A0A1G9ICT2</accession>
<dbReference type="GO" id="GO:0000287">
    <property type="term" value="F:magnesium ion binding"/>
    <property type="evidence" value="ECO:0007669"/>
    <property type="project" value="InterPro"/>
</dbReference>
<name>A0A1G9ICT2_9GAMM</name>
<comment type="similarity">
    <text evidence="3">Belongs to the P-Pant transferase superfamily. EntD family.</text>
</comment>
<organism evidence="16 17">
    <name type="scientific">Modicisalibacter muralis</name>
    <dbReference type="NCBI Taxonomy" id="119000"/>
    <lineage>
        <taxon>Bacteria</taxon>
        <taxon>Pseudomonadati</taxon>
        <taxon>Pseudomonadota</taxon>
        <taxon>Gammaproteobacteria</taxon>
        <taxon>Oceanospirillales</taxon>
        <taxon>Halomonadaceae</taxon>
        <taxon>Modicisalibacter</taxon>
    </lineage>
</organism>
<feature type="domain" description="4'-phosphopantetheinyl transferase" evidence="14">
    <location>
        <begin position="122"/>
        <end position="218"/>
    </location>
</feature>
<evidence type="ECO:0000256" key="5">
    <source>
        <dbReference type="ARBA" id="ARBA00019087"/>
    </source>
</evidence>
<evidence type="ECO:0000256" key="1">
    <source>
        <dbReference type="ARBA" id="ARBA00003937"/>
    </source>
</evidence>
<dbReference type="UniPathway" id="UPA00017"/>
<comment type="catalytic activity">
    <reaction evidence="10">
        <text>apo-[aryl-carrier protein] + CoA = holo-[aryl-carrier protein] + adenosine 3',5'-bisphosphate + H(+)</text>
        <dbReference type="Rhea" id="RHEA:48404"/>
        <dbReference type="Rhea" id="RHEA-COMP:15903"/>
        <dbReference type="Rhea" id="RHEA-COMP:17557"/>
        <dbReference type="ChEBI" id="CHEBI:15378"/>
        <dbReference type="ChEBI" id="CHEBI:29999"/>
        <dbReference type="ChEBI" id="CHEBI:57287"/>
        <dbReference type="ChEBI" id="CHEBI:58343"/>
        <dbReference type="ChEBI" id="CHEBI:64479"/>
    </reaction>
</comment>
<keyword evidence="13" id="KW-0460">Magnesium</keyword>
<feature type="binding site" evidence="12">
    <location>
        <position position="60"/>
    </location>
    <ligand>
        <name>CoA</name>
        <dbReference type="ChEBI" id="CHEBI:57287"/>
    </ligand>
</feature>
<dbReference type="Gene3D" id="3.90.470.20">
    <property type="entry name" value="4'-phosphopantetheinyl transferase domain"/>
    <property type="match status" value="1"/>
</dbReference>
<dbReference type="Proteomes" id="UP000198654">
    <property type="component" value="Unassembled WGS sequence"/>
</dbReference>
<evidence type="ECO:0000256" key="12">
    <source>
        <dbReference type="PIRSR" id="PIRSR603542-1"/>
    </source>
</evidence>
<dbReference type="PANTHER" id="PTHR38096:SF1">
    <property type="entry name" value="ENTEROBACTIN SYNTHASE COMPONENT D"/>
    <property type="match status" value="1"/>
</dbReference>
<comment type="catalytic activity">
    <reaction evidence="11">
        <text>apo-[peptidyl-carrier protein] + CoA = holo-[peptidyl-carrier protein] + adenosine 3',5'-bisphosphate + H(+)</text>
        <dbReference type="Rhea" id="RHEA:46228"/>
        <dbReference type="Rhea" id="RHEA-COMP:11479"/>
        <dbReference type="Rhea" id="RHEA-COMP:11480"/>
        <dbReference type="ChEBI" id="CHEBI:15378"/>
        <dbReference type="ChEBI" id="CHEBI:29999"/>
        <dbReference type="ChEBI" id="CHEBI:57287"/>
        <dbReference type="ChEBI" id="CHEBI:58343"/>
        <dbReference type="ChEBI" id="CHEBI:64479"/>
    </reaction>
</comment>
<dbReference type="PRINTS" id="PR01399">
    <property type="entry name" value="ENTSNTHTASED"/>
</dbReference>
<evidence type="ECO:0000256" key="8">
    <source>
        <dbReference type="ARBA" id="ARBA00029894"/>
    </source>
</evidence>
<dbReference type="InterPro" id="IPR003542">
    <property type="entry name" value="Enbac_synth_compD-like"/>
</dbReference>
<sequence>MLTPLPPCCGALDEHWPWPEPLPGAQWIALRFDRARFSSDDFLKCEIASPDTIRCAAPKRQMEFLAGRLCAREALHRLTGIAHVPAIAQSKAPAWPADLVGSITHSGDLAAALVAPAQSYRGLGLDAEAMLTTQRGERLAGQILTPSERDWLATLPIDRRGHFVTLAFSLKESLFKALFPLVNVRFYFQDAELIAWNSETQQATLQLLKSLSSDWPAASRLHGQYTLRDGYLISLIAIPA</sequence>
<feature type="binding site" evidence="12">
    <location>
        <begin position="104"/>
        <end position="105"/>
    </location>
    <ligand>
        <name>CoA</name>
        <dbReference type="ChEBI" id="CHEBI:57287"/>
    </ligand>
</feature>
<dbReference type="Pfam" id="PF17837">
    <property type="entry name" value="4PPT_N"/>
    <property type="match status" value="1"/>
</dbReference>
<comment type="subunit">
    <text evidence="4">EntB, EntD, EntE, and EntF form a multienzyme complex called enterobactin synthase.</text>
</comment>
<comment type="pathway">
    <text evidence="2">Siderophore biosynthesis; enterobactin biosynthesis.</text>
</comment>
<dbReference type="Pfam" id="PF01648">
    <property type="entry name" value="ACPS"/>
    <property type="match status" value="1"/>
</dbReference>
<dbReference type="SUPFAM" id="SSF56214">
    <property type="entry name" value="4'-phosphopantetheinyl transferase"/>
    <property type="match status" value="1"/>
</dbReference>
<gene>
    <name evidence="16" type="ORF">SAMN05661010_01138</name>
</gene>
<evidence type="ECO:0000256" key="9">
    <source>
        <dbReference type="ARBA" id="ARBA00031996"/>
    </source>
</evidence>
<evidence type="ECO:0000313" key="17">
    <source>
        <dbReference type="Proteomes" id="UP000198654"/>
    </source>
</evidence>
<evidence type="ECO:0000256" key="4">
    <source>
        <dbReference type="ARBA" id="ARBA00011503"/>
    </source>
</evidence>
<feature type="binding site" evidence="12">
    <location>
        <position position="68"/>
    </location>
    <ligand>
        <name>CoA</name>
        <dbReference type="ChEBI" id="CHEBI:57287"/>
    </ligand>
</feature>
<dbReference type="InterPro" id="IPR041354">
    <property type="entry name" value="4PPT_N"/>
</dbReference>